<keyword evidence="16" id="KW-1185">Reference proteome</keyword>
<dbReference type="InterPro" id="IPR011577">
    <property type="entry name" value="Cyt_b561_bac/Ni-Hgenase"/>
</dbReference>
<evidence type="ECO:0000256" key="12">
    <source>
        <dbReference type="ARBA" id="ARBA00037975"/>
    </source>
</evidence>
<keyword evidence="9 13" id="KW-1133">Transmembrane helix</keyword>
<evidence type="ECO:0000256" key="1">
    <source>
        <dbReference type="ARBA" id="ARBA00001970"/>
    </source>
</evidence>
<proteinExistence type="inferred from homology"/>
<evidence type="ECO:0000256" key="6">
    <source>
        <dbReference type="ARBA" id="ARBA00022692"/>
    </source>
</evidence>
<evidence type="ECO:0000256" key="4">
    <source>
        <dbReference type="ARBA" id="ARBA00022475"/>
    </source>
</evidence>
<keyword evidence="5" id="KW-0349">Heme</keyword>
<comment type="caution">
    <text evidence="15">The sequence shown here is derived from an EMBL/GenBank/DDBJ whole genome shotgun (WGS) entry which is preliminary data.</text>
</comment>
<evidence type="ECO:0000259" key="14">
    <source>
        <dbReference type="Pfam" id="PF01292"/>
    </source>
</evidence>
<dbReference type="Proteomes" id="UP000262379">
    <property type="component" value="Unassembled WGS sequence"/>
</dbReference>
<dbReference type="GO" id="GO:0020037">
    <property type="term" value="F:heme binding"/>
    <property type="evidence" value="ECO:0007669"/>
    <property type="project" value="TreeGrafter"/>
</dbReference>
<evidence type="ECO:0000256" key="7">
    <source>
        <dbReference type="ARBA" id="ARBA00022723"/>
    </source>
</evidence>
<dbReference type="PANTHER" id="PTHR30529">
    <property type="entry name" value="CYTOCHROME B561"/>
    <property type="match status" value="1"/>
</dbReference>
<sequence>MQTCYGVGGERRTGPLARTLTGGMVNSVGMGWFADRWRWSFAIRLLHWLSAVVLAVQVALAFGPMKGPGMAAMLWLPSHISIGVIVLLLTALRLVLRIFGPAPTRRAPPLAKAAASIGQWSLYAVLVAIVATGWFAYRPMPLMAPARLFGGLPIPLAPTLTGLTARDFIALHSVLFWVFAVLVAIHIMSALMHAIVFRDGVMSGILFKRPRETHVVADP</sequence>
<dbReference type="GO" id="GO:0022904">
    <property type="term" value="P:respiratory electron transport chain"/>
    <property type="evidence" value="ECO:0007669"/>
    <property type="project" value="InterPro"/>
</dbReference>
<keyword evidence="8" id="KW-0249">Electron transport</keyword>
<keyword evidence="7" id="KW-0479">Metal-binding</keyword>
<dbReference type="GO" id="GO:0046872">
    <property type="term" value="F:metal ion binding"/>
    <property type="evidence" value="ECO:0007669"/>
    <property type="project" value="UniProtKB-KW"/>
</dbReference>
<reference evidence="16" key="1">
    <citation type="submission" date="2018-08" db="EMBL/GenBank/DDBJ databases">
        <authorList>
            <person name="Im W.T."/>
        </authorList>
    </citation>
    <scope>NUCLEOTIDE SEQUENCE [LARGE SCALE GENOMIC DNA]</scope>
    <source>
        <strain evidence="16">LA-28</strain>
    </source>
</reference>
<evidence type="ECO:0000256" key="5">
    <source>
        <dbReference type="ARBA" id="ARBA00022617"/>
    </source>
</evidence>
<dbReference type="GO" id="GO:0009055">
    <property type="term" value="F:electron transfer activity"/>
    <property type="evidence" value="ECO:0007669"/>
    <property type="project" value="InterPro"/>
</dbReference>
<dbReference type="AlphaFoldDB" id="A0A371X3R5"/>
<dbReference type="EMBL" id="QURN01000025">
    <property type="protein sequence ID" value="RFC63849.1"/>
    <property type="molecule type" value="Genomic_DNA"/>
</dbReference>
<dbReference type="PANTHER" id="PTHR30529:SF1">
    <property type="entry name" value="CYTOCHROME B561 HOMOLOG 2"/>
    <property type="match status" value="1"/>
</dbReference>
<organism evidence="15 16">
    <name type="scientific">Mesorhizobium denitrificans</name>
    <dbReference type="NCBI Taxonomy" id="2294114"/>
    <lineage>
        <taxon>Bacteria</taxon>
        <taxon>Pseudomonadati</taxon>
        <taxon>Pseudomonadota</taxon>
        <taxon>Alphaproteobacteria</taxon>
        <taxon>Hyphomicrobiales</taxon>
        <taxon>Phyllobacteriaceae</taxon>
        <taxon>Mesorhizobium</taxon>
    </lineage>
</organism>
<evidence type="ECO:0000256" key="3">
    <source>
        <dbReference type="ARBA" id="ARBA00022448"/>
    </source>
</evidence>
<dbReference type="Pfam" id="PF01292">
    <property type="entry name" value="Ni_hydr_CYTB"/>
    <property type="match status" value="1"/>
</dbReference>
<keyword evidence="3" id="KW-0813">Transport</keyword>
<keyword evidence="4" id="KW-1003">Cell membrane</keyword>
<evidence type="ECO:0000313" key="15">
    <source>
        <dbReference type="EMBL" id="RFC63849.1"/>
    </source>
</evidence>
<keyword evidence="11 13" id="KW-0472">Membrane</keyword>
<evidence type="ECO:0000256" key="13">
    <source>
        <dbReference type="SAM" id="Phobius"/>
    </source>
</evidence>
<comment type="similarity">
    <text evidence="12">Belongs to the cytochrome b561 family.</text>
</comment>
<keyword evidence="6 13" id="KW-0812">Transmembrane</keyword>
<evidence type="ECO:0000256" key="8">
    <source>
        <dbReference type="ARBA" id="ARBA00022982"/>
    </source>
</evidence>
<protein>
    <submittedName>
        <fullName evidence="15">Cytochrome b</fullName>
    </submittedName>
</protein>
<accession>A0A371X3R5</accession>
<feature type="transmembrane region" description="Helical" evidence="13">
    <location>
        <begin position="117"/>
        <end position="137"/>
    </location>
</feature>
<dbReference type="SUPFAM" id="SSF81342">
    <property type="entry name" value="Transmembrane di-heme cytochromes"/>
    <property type="match status" value="1"/>
</dbReference>
<evidence type="ECO:0000256" key="9">
    <source>
        <dbReference type="ARBA" id="ARBA00022989"/>
    </source>
</evidence>
<evidence type="ECO:0000256" key="2">
    <source>
        <dbReference type="ARBA" id="ARBA00004651"/>
    </source>
</evidence>
<comment type="subcellular location">
    <subcellularLocation>
        <location evidence="2">Cell membrane</location>
        <topology evidence="2">Multi-pass membrane protein</topology>
    </subcellularLocation>
</comment>
<feature type="transmembrane region" description="Helical" evidence="13">
    <location>
        <begin position="74"/>
        <end position="96"/>
    </location>
</feature>
<dbReference type="InterPro" id="IPR016174">
    <property type="entry name" value="Di-haem_cyt_TM"/>
</dbReference>
<feature type="transmembrane region" description="Helical" evidence="13">
    <location>
        <begin position="45"/>
        <end position="62"/>
    </location>
</feature>
<evidence type="ECO:0000313" key="16">
    <source>
        <dbReference type="Proteomes" id="UP000262379"/>
    </source>
</evidence>
<feature type="domain" description="Cytochrome b561 bacterial/Ni-hydrogenase" evidence="14">
    <location>
        <begin position="38"/>
        <end position="206"/>
    </location>
</feature>
<keyword evidence="10" id="KW-0408">Iron</keyword>
<dbReference type="GO" id="GO:0005886">
    <property type="term" value="C:plasma membrane"/>
    <property type="evidence" value="ECO:0007669"/>
    <property type="project" value="UniProtKB-SubCell"/>
</dbReference>
<name>A0A371X3R5_9HYPH</name>
<evidence type="ECO:0000256" key="11">
    <source>
        <dbReference type="ARBA" id="ARBA00023136"/>
    </source>
</evidence>
<dbReference type="InterPro" id="IPR052168">
    <property type="entry name" value="Cytochrome_b561_oxidase"/>
</dbReference>
<comment type="cofactor">
    <cofactor evidence="1">
        <name>heme b</name>
        <dbReference type="ChEBI" id="CHEBI:60344"/>
    </cofactor>
</comment>
<gene>
    <name evidence="15" type="ORF">DY251_20405</name>
</gene>
<evidence type="ECO:0000256" key="10">
    <source>
        <dbReference type="ARBA" id="ARBA00023004"/>
    </source>
</evidence>
<feature type="transmembrane region" description="Helical" evidence="13">
    <location>
        <begin position="174"/>
        <end position="197"/>
    </location>
</feature>